<organism evidence="1 2">
    <name type="scientific">Leifsonia virtsii</name>
    <dbReference type="NCBI Taxonomy" id="3035915"/>
    <lineage>
        <taxon>Bacteria</taxon>
        <taxon>Bacillati</taxon>
        <taxon>Actinomycetota</taxon>
        <taxon>Actinomycetes</taxon>
        <taxon>Micrococcales</taxon>
        <taxon>Microbacteriaceae</taxon>
        <taxon>Leifsonia</taxon>
    </lineage>
</organism>
<gene>
    <name evidence="1" type="ORF">P5G59_16925</name>
</gene>
<dbReference type="Proteomes" id="UP001174210">
    <property type="component" value="Unassembled WGS sequence"/>
</dbReference>
<evidence type="ECO:0000313" key="2">
    <source>
        <dbReference type="Proteomes" id="UP001174210"/>
    </source>
</evidence>
<reference evidence="1" key="1">
    <citation type="submission" date="2023-03" db="EMBL/GenBank/DDBJ databases">
        <title>MT1 and MT2 Draft Genomes of Novel Species.</title>
        <authorList>
            <person name="Venkateswaran K."/>
        </authorList>
    </citation>
    <scope>NUCLEOTIDE SEQUENCE</scope>
    <source>
        <strain evidence="1">F6_8S_P_1A</strain>
    </source>
</reference>
<evidence type="ECO:0000313" key="1">
    <source>
        <dbReference type="EMBL" id="MDN4598840.1"/>
    </source>
</evidence>
<dbReference type="RefSeq" id="WP_301220190.1">
    <property type="nucleotide sequence ID" value="NZ_JAROCB010000005.1"/>
</dbReference>
<dbReference type="EMBL" id="JAROCB010000005">
    <property type="protein sequence ID" value="MDN4598840.1"/>
    <property type="molecule type" value="Genomic_DNA"/>
</dbReference>
<protein>
    <recommendedName>
        <fullName evidence="3">Minor tail protein</fullName>
    </recommendedName>
</protein>
<accession>A0ABT8J1A7</accession>
<comment type="caution">
    <text evidence="1">The sequence shown here is derived from an EMBL/GenBank/DDBJ whole genome shotgun (WGS) entry which is preliminary data.</text>
</comment>
<sequence length="297" mass="31043">MASGHLDENGIWQYGEDDPRSPFSDTLNMGQEATSVAIGALLAEVGTLSDHVAANIDLRPFASKTDRDAFWGVPGTEAQRIALQNRGALAYRTDLGMLEHYLATYNAGTNPQGAKTPDWYPAGGVRPSMDLRASGTVGQNVTNGATSPVALIGGAAGRAFGAPTGSSPFSLVSQTYTSTDFSWKQDTGDLKVLREGLYRIRAGLNVSGASAGLFELALVKNYSSGAIPTDDKTLVRSGAGFDPGGEYVTLVADHVPILTSDTLRLIAAQNSGATVLAGNLGPASCFLQLEYEGPIRA</sequence>
<name>A0ABT8J1A7_9MICO</name>
<evidence type="ECO:0008006" key="3">
    <source>
        <dbReference type="Google" id="ProtNLM"/>
    </source>
</evidence>
<keyword evidence="2" id="KW-1185">Reference proteome</keyword>
<proteinExistence type="predicted"/>